<accession>A0A516GNH9</accession>
<dbReference type="PANTHER" id="PTHR10755">
    <property type="entry name" value="COPROPORPHYRINOGEN III OXIDASE, MITOCHONDRIAL"/>
    <property type="match status" value="1"/>
</dbReference>
<keyword evidence="6" id="KW-0350">Heme biosynthesis</keyword>
<dbReference type="GO" id="GO:0006782">
    <property type="term" value="P:protoporphyrinogen IX biosynthetic process"/>
    <property type="evidence" value="ECO:0007669"/>
    <property type="project" value="TreeGrafter"/>
</dbReference>
<dbReference type="AlphaFoldDB" id="A0A516GNH9"/>
<dbReference type="InterPro" id="IPR001260">
    <property type="entry name" value="Coprogen_oxidase_aer"/>
</dbReference>
<evidence type="ECO:0000313" key="9">
    <source>
        <dbReference type="Proteomes" id="UP000319209"/>
    </source>
</evidence>
<proteinExistence type="inferred from homology"/>
<evidence type="ECO:0000256" key="6">
    <source>
        <dbReference type="ARBA" id="ARBA00023133"/>
    </source>
</evidence>
<comment type="similarity">
    <text evidence="2">Belongs to the aerobic coproporphyrinogen-III oxidase family.</text>
</comment>
<dbReference type="PIRSF" id="PIRSF000166">
    <property type="entry name" value="Coproporphyri_ox"/>
    <property type="match status" value="1"/>
</dbReference>
<dbReference type="PRINTS" id="PR00073">
    <property type="entry name" value="COPRGNOXDASE"/>
</dbReference>
<dbReference type="GO" id="GO:0004109">
    <property type="term" value="F:coproporphyrinogen oxidase activity"/>
    <property type="evidence" value="ECO:0007669"/>
    <property type="project" value="UniProtKB-EC"/>
</dbReference>
<sequence length="304" mass="35194">MNYSVKDKFYQYILGLQDTITTALEAMDGKAKFQEDIWKRPEGGGGRTRVIENGAVFEKGGVNISGVHGELPESMQNYFGVKDANFFACGLSLVLHPKNPMVPTVHANWRYFEMYNQDGNIVDQWFGGGQDLTPYYLFNEDAIHFHTTCKTACDKHHADFYKIYKEKCDTYFWNAHRNEARGIGGLFFDYCKATDNMNMDEWYNFTTEVGNSFLESYVPIVKKRKDLPFTEAQRTWQEIRRGRYVEFNLVHDKGTLFGLKTNGRIESILMSLPPHVQWVYNHDPEAGSEEEKLISILQNPVNWI</sequence>
<dbReference type="KEGG" id="fop:FNB79_03540"/>
<dbReference type="OrthoDB" id="9777553at2"/>
<evidence type="ECO:0000313" key="8">
    <source>
        <dbReference type="EMBL" id="QDO93086.1"/>
    </source>
</evidence>
<evidence type="ECO:0000256" key="3">
    <source>
        <dbReference type="ARBA" id="ARBA00011738"/>
    </source>
</evidence>
<evidence type="ECO:0000256" key="7">
    <source>
        <dbReference type="ARBA" id="ARBA00023244"/>
    </source>
</evidence>
<evidence type="ECO:0000256" key="2">
    <source>
        <dbReference type="ARBA" id="ARBA00010644"/>
    </source>
</evidence>
<evidence type="ECO:0000256" key="5">
    <source>
        <dbReference type="ARBA" id="ARBA00023002"/>
    </source>
</evidence>
<comment type="subunit">
    <text evidence="3">Homodimer.</text>
</comment>
<name>A0A516GNH9_9FLAO</name>
<evidence type="ECO:0000256" key="4">
    <source>
        <dbReference type="ARBA" id="ARBA00012869"/>
    </source>
</evidence>
<protein>
    <recommendedName>
        <fullName evidence="4">coproporphyrinogen oxidase</fullName>
        <ecNumber evidence="4">1.3.3.3</ecNumber>
    </recommendedName>
</protein>
<dbReference type="Pfam" id="PF01218">
    <property type="entry name" value="Coprogen_oxidas"/>
    <property type="match status" value="1"/>
</dbReference>
<dbReference type="NCBIfam" id="NF003727">
    <property type="entry name" value="PRK05330.1"/>
    <property type="match status" value="1"/>
</dbReference>
<dbReference type="Gene3D" id="3.40.1500.10">
    <property type="entry name" value="Coproporphyrinogen III oxidase, aerobic"/>
    <property type="match status" value="1"/>
</dbReference>
<comment type="pathway">
    <text evidence="1">Porphyrin-containing compound metabolism; protoporphyrin-IX biosynthesis; protoporphyrinogen-IX from coproporphyrinogen-III (O2 route): step 1/1.</text>
</comment>
<gene>
    <name evidence="8" type="primary">hemF</name>
    <name evidence="8" type="ORF">FNB79_03540</name>
</gene>
<dbReference type="SUPFAM" id="SSF102886">
    <property type="entry name" value="Coproporphyrinogen III oxidase"/>
    <property type="match status" value="1"/>
</dbReference>
<dbReference type="InterPro" id="IPR036406">
    <property type="entry name" value="Coprogen_oxidase_aer_sf"/>
</dbReference>
<keyword evidence="9" id="KW-1185">Reference proteome</keyword>
<reference evidence="8 9" key="1">
    <citation type="submission" date="2019-07" db="EMBL/GenBank/DDBJ databases">
        <title>Genome sequencing for Formosa sp. PS13.</title>
        <authorList>
            <person name="Park S.-J."/>
        </authorList>
    </citation>
    <scope>NUCLEOTIDE SEQUENCE [LARGE SCALE GENOMIC DNA]</scope>
    <source>
        <strain evidence="8 9">PS13</strain>
    </source>
</reference>
<organism evidence="8 9">
    <name type="scientific">Formosa sediminum</name>
    <dbReference type="NCBI Taxonomy" id="2594004"/>
    <lineage>
        <taxon>Bacteria</taxon>
        <taxon>Pseudomonadati</taxon>
        <taxon>Bacteroidota</taxon>
        <taxon>Flavobacteriia</taxon>
        <taxon>Flavobacteriales</taxon>
        <taxon>Flavobacteriaceae</taxon>
        <taxon>Formosa</taxon>
    </lineage>
</organism>
<dbReference type="Proteomes" id="UP000319209">
    <property type="component" value="Chromosome"/>
</dbReference>
<dbReference type="GO" id="GO:0005737">
    <property type="term" value="C:cytoplasm"/>
    <property type="evidence" value="ECO:0007669"/>
    <property type="project" value="TreeGrafter"/>
</dbReference>
<dbReference type="EMBL" id="CP041637">
    <property type="protein sequence ID" value="QDO93086.1"/>
    <property type="molecule type" value="Genomic_DNA"/>
</dbReference>
<dbReference type="EC" id="1.3.3.3" evidence="4"/>
<keyword evidence="5 8" id="KW-0560">Oxidoreductase</keyword>
<dbReference type="PANTHER" id="PTHR10755:SF0">
    <property type="entry name" value="OXYGEN-DEPENDENT COPROPORPHYRINOGEN-III OXIDASE, MITOCHONDRIAL"/>
    <property type="match status" value="1"/>
</dbReference>
<evidence type="ECO:0000256" key="1">
    <source>
        <dbReference type="ARBA" id="ARBA00005168"/>
    </source>
</evidence>
<dbReference type="RefSeq" id="WP_143379992.1">
    <property type="nucleotide sequence ID" value="NZ_CP041637.1"/>
</dbReference>
<keyword evidence="7" id="KW-0627">Porphyrin biosynthesis</keyword>